<evidence type="ECO:0000313" key="1">
    <source>
        <dbReference type="EMBL" id="AKH47821.1"/>
    </source>
</evidence>
<dbReference type="EMBL" id="KR029599">
    <property type="protein sequence ID" value="AKH47821.1"/>
    <property type="molecule type" value="Genomic_DNA"/>
</dbReference>
<proteinExistence type="predicted"/>
<accession>A0A0F7L9Q1</accession>
<reference evidence="1" key="1">
    <citation type="journal article" date="2015" name="Front. Microbiol.">
        <title>Combining genomic sequencing methods to explore viral diversity and reveal potential virus-host interactions.</title>
        <authorList>
            <person name="Chow C.E."/>
            <person name="Winget D.M."/>
            <person name="White R.A.III."/>
            <person name="Hallam S.J."/>
            <person name="Suttle C.A."/>
        </authorList>
    </citation>
    <scope>NUCLEOTIDE SEQUENCE</scope>
    <source>
        <strain evidence="1">Oxic1_4</strain>
    </source>
</reference>
<organism evidence="1">
    <name type="scientific">uncultured marine virus</name>
    <dbReference type="NCBI Taxonomy" id="186617"/>
    <lineage>
        <taxon>Viruses</taxon>
        <taxon>environmental samples</taxon>
    </lineage>
</organism>
<protein>
    <submittedName>
        <fullName evidence="1">DNA polymerase</fullName>
    </submittedName>
</protein>
<reference evidence="1" key="2">
    <citation type="submission" date="2015-03" db="EMBL/GenBank/DDBJ databases">
        <authorList>
            <person name="Chow C.-E.T."/>
            <person name="Winget D.M."/>
            <person name="White R.A.III."/>
            <person name="Hallam S.J."/>
            <person name="Suttle C.A."/>
        </authorList>
    </citation>
    <scope>NUCLEOTIDE SEQUENCE</scope>
    <source>
        <strain evidence="1">Oxic1_4</strain>
    </source>
</reference>
<name>A0A0F7L9Q1_9VIRU</name>
<sequence>MSAFFIRTAPLDCNNKLRAECAERTGSRLPSMPPSHCLPLRDCSIACCSFLIAGVFRMNSALSRLPSRLLPPTIDPIFWSPAP</sequence>